<dbReference type="InterPro" id="IPR014710">
    <property type="entry name" value="RmlC-like_jellyroll"/>
</dbReference>
<keyword evidence="3" id="KW-1185">Reference proteome</keyword>
<dbReference type="Pfam" id="PF05995">
    <property type="entry name" value="CDO_I"/>
    <property type="match status" value="1"/>
</dbReference>
<dbReference type="Gene3D" id="2.60.120.10">
    <property type="entry name" value="Jelly Rolls"/>
    <property type="match status" value="1"/>
</dbReference>
<comment type="similarity">
    <text evidence="1">Belongs to the cysteine dioxygenase family.</text>
</comment>
<dbReference type="RefSeq" id="WP_386767619.1">
    <property type="nucleotide sequence ID" value="NZ_JBHSTI010000008.1"/>
</dbReference>
<dbReference type="EMBL" id="JBHSTI010000008">
    <property type="protein sequence ID" value="MFC6238961.1"/>
    <property type="molecule type" value="Genomic_DNA"/>
</dbReference>
<protein>
    <recommendedName>
        <fullName evidence="4">Cysteine dioxygenase</fullName>
    </recommendedName>
</protein>
<dbReference type="SUPFAM" id="SSF51182">
    <property type="entry name" value="RmlC-like cupins"/>
    <property type="match status" value="1"/>
</dbReference>
<evidence type="ECO:0000313" key="2">
    <source>
        <dbReference type="EMBL" id="MFC6238961.1"/>
    </source>
</evidence>
<comment type="caution">
    <text evidence="2">The sequence shown here is derived from an EMBL/GenBank/DDBJ whole genome shotgun (WGS) entry which is preliminary data.</text>
</comment>
<reference evidence="3" key="1">
    <citation type="journal article" date="2019" name="Int. J. Syst. Evol. Microbiol.">
        <title>The Global Catalogue of Microorganisms (GCM) 10K type strain sequencing project: providing services to taxonomists for standard genome sequencing and annotation.</title>
        <authorList>
            <consortium name="The Broad Institute Genomics Platform"/>
            <consortium name="The Broad Institute Genome Sequencing Center for Infectious Disease"/>
            <person name="Wu L."/>
            <person name="Ma J."/>
        </authorList>
    </citation>
    <scope>NUCLEOTIDE SEQUENCE [LARGE SCALE GENOMIC DNA]</scope>
    <source>
        <strain evidence="3">CGMCC 4.7317</strain>
    </source>
</reference>
<gene>
    <name evidence="2" type="ORF">ACFQGU_13825</name>
</gene>
<accession>A0ABW1T2K5</accession>
<organism evidence="2 3">
    <name type="scientific">Longivirga aurantiaca</name>
    <dbReference type="NCBI Taxonomy" id="1837743"/>
    <lineage>
        <taxon>Bacteria</taxon>
        <taxon>Bacillati</taxon>
        <taxon>Actinomycetota</taxon>
        <taxon>Actinomycetes</taxon>
        <taxon>Sporichthyales</taxon>
        <taxon>Sporichthyaceae</taxon>
        <taxon>Longivirga</taxon>
    </lineage>
</organism>
<dbReference type="InterPro" id="IPR011051">
    <property type="entry name" value="RmlC_Cupin_sf"/>
</dbReference>
<dbReference type="Proteomes" id="UP001596138">
    <property type="component" value="Unassembled WGS sequence"/>
</dbReference>
<evidence type="ECO:0008006" key="4">
    <source>
        <dbReference type="Google" id="ProtNLM"/>
    </source>
</evidence>
<name>A0ABW1T2K5_9ACTN</name>
<evidence type="ECO:0000313" key="3">
    <source>
        <dbReference type="Proteomes" id="UP001596138"/>
    </source>
</evidence>
<dbReference type="InterPro" id="IPR010300">
    <property type="entry name" value="CDO_1"/>
</dbReference>
<evidence type="ECO:0000256" key="1">
    <source>
        <dbReference type="ARBA" id="ARBA00006622"/>
    </source>
</evidence>
<sequence length="143" mass="15533">MTTLQHHILDHLRGTDDARTVVRVVADHRDLWAAHVRFDPAAPHHATVWADDRWEVSVGAWLPGQRSGSHHHVGRPGALLVLQGALRETTWHVATDGPAPGRRTAVARVHSTGGLRTHGTVHVHDVAAEGSDPVVALQVHARP</sequence>
<proteinExistence type="inferred from homology"/>